<keyword evidence="3" id="KW-0862">Zinc</keyword>
<dbReference type="InterPro" id="IPR038886">
    <property type="entry name" value="E3_SLX5/Rfp1"/>
</dbReference>
<keyword evidence="1" id="KW-0479">Metal-binding</keyword>
<sequence length="144" mass="16287">NPLAANIPNFNYQANGYNNAPAKPPYIPPPPCKEGFTRDCGPDVEAICPSCEEELAYDPDEEIQKSPPAKRSRNRKDNEVHHFWAVKDCGHVYCRKCYEGRKPTAKNPKTTMRLKDDNPKKILCFVDDCDSDVTSKNAWVGIFL</sequence>
<dbReference type="PROSITE" id="PS00518">
    <property type="entry name" value="ZF_RING_1"/>
    <property type="match status" value="1"/>
</dbReference>
<comment type="caution">
    <text evidence="4">The sequence shown here is derived from an EMBL/GenBank/DDBJ whole genome shotgun (WGS) entry which is preliminary data.</text>
</comment>
<feature type="non-terminal residue" evidence="4">
    <location>
        <position position="144"/>
    </location>
</feature>
<dbReference type="EMBL" id="JAULSV010000004">
    <property type="protein sequence ID" value="KAK0646852.1"/>
    <property type="molecule type" value="Genomic_DNA"/>
</dbReference>
<dbReference type="AlphaFoldDB" id="A0AA40CQE9"/>
<dbReference type="GO" id="GO:0008270">
    <property type="term" value="F:zinc ion binding"/>
    <property type="evidence" value="ECO:0007669"/>
    <property type="project" value="UniProtKB-KW"/>
</dbReference>
<evidence type="ECO:0000256" key="2">
    <source>
        <dbReference type="ARBA" id="ARBA00022771"/>
    </source>
</evidence>
<dbReference type="Proteomes" id="UP001174936">
    <property type="component" value="Unassembled WGS sequence"/>
</dbReference>
<dbReference type="GO" id="GO:0004842">
    <property type="term" value="F:ubiquitin-protein transferase activity"/>
    <property type="evidence" value="ECO:0007669"/>
    <property type="project" value="TreeGrafter"/>
</dbReference>
<keyword evidence="2" id="KW-0863">Zinc-finger</keyword>
<evidence type="ECO:0000313" key="5">
    <source>
        <dbReference type="Proteomes" id="UP001174936"/>
    </source>
</evidence>
<name>A0AA40CQE9_9PEZI</name>
<feature type="non-terminal residue" evidence="4">
    <location>
        <position position="1"/>
    </location>
</feature>
<evidence type="ECO:0000256" key="1">
    <source>
        <dbReference type="ARBA" id="ARBA00022723"/>
    </source>
</evidence>
<dbReference type="PANTHER" id="PTHR28042">
    <property type="entry name" value="E3 UBIQUITIN-PROTEIN LIGASE COMPLEX SLX5-SLX8 SUBUNIT SLX5"/>
    <property type="match status" value="1"/>
</dbReference>
<dbReference type="InterPro" id="IPR017907">
    <property type="entry name" value="Znf_RING_CS"/>
</dbReference>
<organism evidence="4 5">
    <name type="scientific">Cercophora newfieldiana</name>
    <dbReference type="NCBI Taxonomy" id="92897"/>
    <lineage>
        <taxon>Eukaryota</taxon>
        <taxon>Fungi</taxon>
        <taxon>Dikarya</taxon>
        <taxon>Ascomycota</taxon>
        <taxon>Pezizomycotina</taxon>
        <taxon>Sordariomycetes</taxon>
        <taxon>Sordariomycetidae</taxon>
        <taxon>Sordariales</taxon>
        <taxon>Lasiosphaeriaceae</taxon>
        <taxon>Cercophora</taxon>
    </lineage>
</organism>
<proteinExistence type="predicted"/>
<evidence type="ECO:0000313" key="4">
    <source>
        <dbReference type="EMBL" id="KAK0646852.1"/>
    </source>
</evidence>
<evidence type="ECO:0008006" key="6">
    <source>
        <dbReference type="Google" id="ProtNLM"/>
    </source>
</evidence>
<dbReference type="PANTHER" id="PTHR28042:SF1">
    <property type="entry name" value="E3 UBIQUITIN-PROTEIN LIGASE COMPLEX SLX5-SLX8 SUBUNIT SLX5"/>
    <property type="match status" value="1"/>
</dbReference>
<accession>A0AA40CQE9</accession>
<reference evidence="4" key="1">
    <citation type="submission" date="2023-06" db="EMBL/GenBank/DDBJ databases">
        <title>Genome-scale phylogeny and comparative genomics of the fungal order Sordariales.</title>
        <authorList>
            <consortium name="Lawrence Berkeley National Laboratory"/>
            <person name="Hensen N."/>
            <person name="Bonometti L."/>
            <person name="Westerberg I."/>
            <person name="Brannstrom I.O."/>
            <person name="Guillou S."/>
            <person name="Cros-Aarteil S."/>
            <person name="Calhoun S."/>
            <person name="Haridas S."/>
            <person name="Kuo A."/>
            <person name="Mondo S."/>
            <person name="Pangilinan J."/>
            <person name="Riley R."/>
            <person name="Labutti K."/>
            <person name="Andreopoulos B."/>
            <person name="Lipzen A."/>
            <person name="Chen C."/>
            <person name="Yanf M."/>
            <person name="Daum C."/>
            <person name="Ng V."/>
            <person name="Clum A."/>
            <person name="Steindorff A."/>
            <person name="Ohm R."/>
            <person name="Martin F."/>
            <person name="Silar P."/>
            <person name="Natvig D."/>
            <person name="Lalanne C."/>
            <person name="Gautier V."/>
            <person name="Ament-Velasquez S.L."/>
            <person name="Kruys A."/>
            <person name="Hutchinson M.I."/>
            <person name="Powell A.J."/>
            <person name="Barry K."/>
            <person name="Miller A.N."/>
            <person name="Grigoriev I.V."/>
            <person name="Debuchy R."/>
            <person name="Gladieux P."/>
            <person name="Thoren M.H."/>
            <person name="Johannesson H."/>
        </authorList>
    </citation>
    <scope>NUCLEOTIDE SEQUENCE</scope>
    <source>
        <strain evidence="4">SMH2532-1</strain>
    </source>
</reference>
<gene>
    <name evidence="4" type="ORF">B0T16DRAFT_304696</name>
</gene>
<dbReference type="GO" id="GO:0033768">
    <property type="term" value="C:SUMO-targeted ubiquitin ligase complex"/>
    <property type="evidence" value="ECO:0007669"/>
    <property type="project" value="TreeGrafter"/>
</dbReference>
<keyword evidence="5" id="KW-1185">Reference proteome</keyword>
<protein>
    <recommendedName>
        <fullName evidence="6">Cell cycle control protein</fullName>
    </recommendedName>
</protein>
<evidence type="ECO:0000256" key="3">
    <source>
        <dbReference type="ARBA" id="ARBA00022833"/>
    </source>
</evidence>